<evidence type="ECO:0000313" key="2">
    <source>
        <dbReference type="Proteomes" id="UP001159363"/>
    </source>
</evidence>
<name>A0ABQ9IP61_9NEOP</name>
<dbReference type="EMBL" id="JARBHB010000001">
    <property type="protein sequence ID" value="KAJ8898427.1"/>
    <property type="molecule type" value="Genomic_DNA"/>
</dbReference>
<organism evidence="1 2">
    <name type="scientific">Dryococelus australis</name>
    <dbReference type="NCBI Taxonomy" id="614101"/>
    <lineage>
        <taxon>Eukaryota</taxon>
        <taxon>Metazoa</taxon>
        <taxon>Ecdysozoa</taxon>
        <taxon>Arthropoda</taxon>
        <taxon>Hexapoda</taxon>
        <taxon>Insecta</taxon>
        <taxon>Pterygota</taxon>
        <taxon>Neoptera</taxon>
        <taxon>Polyneoptera</taxon>
        <taxon>Phasmatodea</taxon>
        <taxon>Verophasmatodea</taxon>
        <taxon>Anareolatae</taxon>
        <taxon>Phasmatidae</taxon>
        <taxon>Eurycanthinae</taxon>
        <taxon>Dryococelus</taxon>
    </lineage>
</organism>
<sequence length="297" mass="33017">MDYSCIHVGNYSSMGPFHCSHPTRLTKHLAGQSHCDFLQQQLHVLLDVSLGPTHCMWFLHGGELPHFRRVVRGCLDELFLHKCMVFRQHVNLSCQQIRDTPGMVKRASHLCDVCRCAFGWKVDISSISSNSDSLLIHMQGYSDTNGDVSRFILLLNEELIGFASCSSRHTHCVKGRAMRKVMTSLGRGPTSRQDASSKSNFESGDYTKCAALERAKRVVSDSRQCARVKDAGCSAQDLVSSCETGEPLSRCPKSAQTANWAELSNARTMVWRKQSATYTLNTVAEVSWSGAAWRPLG</sequence>
<dbReference type="Proteomes" id="UP001159363">
    <property type="component" value="Chromosome 1"/>
</dbReference>
<protein>
    <submittedName>
        <fullName evidence="1">Uncharacterized protein</fullName>
    </submittedName>
</protein>
<evidence type="ECO:0000313" key="1">
    <source>
        <dbReference type="EMBL" id="KAJ8898427.1"/>
    </source>
</evidence>
<proteinExistence type="predicted"/>
<accession>A0ABQ9IP61</accession>
<gene>
    <name evidence="1" type="ORF">PR048_003787</name>
</gene>
<reference evidence="1 2" key="1">
    <citation type="submission" date="2023-02" db="EMBL/GenBank/DDBJ databases">
        <title>LHISI_Scaffold_Assembly.</title>
        <authorList>
            <person name="Stuart O.P."/>
            <person name="Cleave R."/>
            <person name="Magrath M.J.L."/>
            <person name="Mikheyev A.S."/>
        </authorList>
    </citation>
    <scope>NUCLEOTIDE SEQUENCE [LARGE SCALE GENOMIC DNA]</scope>
    <source>
        <strain evidence="1">Daus_M_001</strain>
        <tissue evidence="1">Leg muscle</tissue>
    </source>
</reference>
<keyword evidence="2" id="KW-1185">Reference proteome</keyword>
<comment type="caution">
    <text evidence="1">The sequence shown here is derived from an EMBL/GenBank/DDBJ whole genome shotgun (WGS) entry which is preliminary data.</text>
</comment>